<dbReference type="AlphaFoldDB" id="A0A7I9XSE1"/>
<feature type="transmembrane region" description="Helical" evidence="2">
    <location>
        <begin position="102"/>
        <end position="121"/>
    </location>
</feature>
<evidence type="ECO:0000313" key="6">
    <source>
        <dbReference type="Proteomes" id="UP000465361"/>
    </source>
</evidence>
<dbReference type="InterPro" id="IPR002938">
    <property type="entry name" value="FAD-bd"/>
</dbReference>
<reference evidence="5 6" key="1">
    <citation type="journal article" date="2019" name="Emerg. Microbes Infect.">
        <title>Comprehensive subspecies identification of 175 nontuberculous mycobacteria species based on 7547 genomic profiles.</title>
        <authorList>
            <person name="Matsumoto Y."/>
            <person name="Kinjo T."/>
            <person name="Motooka D."/>
            <person name="Nabeya D."/>
            <person name="Jung N."/>
            <person name="Uechi K."/>
            <person name="Horii T."/>
            <person name="Iida T."/>
            <person name="Fujita J."/>
            <person name="Nakamura S."/>
        </authorList>
    </citation>
    <scope>NUCLEOTIDE SEQUENCE [LARGE SCALE GENOMIC DNA]</scope>
    <source>
        <strain evidence="5 6">JCM 17322</strain>
    </source>
</reference>
<evidence type="ECO:0000313" key="5">
    <source>
        <dbReference type="EMBL" id="GFG72913.1"/>
    </source>
</evidence>
<dbReference type="Proteomes" id="UP000465361">
    <property type="component" value="Unassembled WGS sequence"/>
</dbReference>
<proteinExistence type="predicted"/>
<organism evidence="5 6">
    <name type="scientific">Mycobacterium botniense</name>
    <dbReference type="NCBI Taxonomy" id="84962"/>
    <lineage>
        <taxon>Bacteria</taxon>
        <taxon>Bacillati</taxon>
        <taxon>Actinomycetota</taxon>
        <taxon>Actinomycetes</taxon>
        <taxon>Mycobacteriales</taxon>
        <taxon>Mycobacteriaceae</taxon>
        <taxon>Mycobacterium</taxon>
    </lineage>
</organism>
<dbReference type="Gene3D" id="3.50.50.60">
    <property type="entry name" value="FAD/NAD(P)-binding domain"/>
    <property type="match status" value="1"/>
</dbReference>
<sequence>MRGDWSPLVPTGADIVNISDTPKDGRPLAIDTTPPREAGARSLPGANTGAEPSAGEAGEDRNAPNPRDTVPVLALPTVGIYLAGLMVFVLSTGAALAGRAPIWVTIPVNAAVTYAMFTVVVHEAVHYSISTKPWVNALFGRLAWIFVWPTSCFSSFVFIHLAHHRYTNDRANDPDAFATDARWWQLPFRWALADAFYVTYYMRRVRSRPARELAETTLLLTLSMATVVAAAATGKLWTLAVVYIIPQRIAITIFAWWFDWLPHHGLEDTPADNRYRTSRALVGAEWLVTPLMFSQNYHVVHHLHPRIPWYRYLATWQDNEPVYLKAGVALGTVFGRPLTPEEFVKRKRLAGRRQRPLSIPAGRVSRAPAAETGRDAPDDGVDVVVVGSGPAGCAAAILLGRSGLRVALLEAHRNHDHYKRLCTHSIRSSALPTLRRLGLDAALEQRGAVRSRDYLWTRHGWVVPNPDGEVCGHGYNISRHVLDPLLRSTAAEIPGVELMLGARVTELTFDHDGRVSGVVAAVNGAVHRIRASLVVGADGHASTVAELASLPGKRWRNDRFIYFAKYRNIDLPDWCTTTLWLREPDAAYVFRNDEDVTLLAAMPTKDQLPAFSQNREAALVALCSDLPGGPDLTKAERVSEIVGTTDYPSITRTRIVAPGVALIGDAAMVSDPLWGTGYGWALQSAEWLCDAVTDALLQGTRADVDDAARSYQSRHRRSLLLHQLMNIDFSRRRRLNLVQRLLYTGAARDRKVADAVLAVGSRARSPLVLASPVLLVRSALAALKPATEPSPRAVEYV</sequence>
<accession>A0A7I9XSE1</accession>
<evidence type="ECO:0000256" key="2">
    <source>
        <dbReference type="SAM" id="Phobius"/>
    </source>
</evidence>
<dbReference type="InterPro" id="IPR005804">
    <property type="entry name" value="FA_desaturase_dom"/>
</dbReference>
<dbReference type="GO" id="GO:0071949">
    <property type="term" value="F:FAD binding"/>
    <property type="evidence" value="ECO:0007669"/>
    <property type="project" value="InterPro"/>
</dbReference>
<keyword evidence="2" id="KW-1133">Transmembrane helix</keyword>
<feature type="transmembrane region" description="Helical" evidence="2">
    <location>
        <begin position="142"/>
        <end position="163"/>
    </location>
</feature>
<evidence type="ECO:0000256" key="1">
    <source>
        <dbReference type="SAM" id="MobiDB-lite"/>
    </source>
</evidence>
<feature type="transmembrane region" description="Helical" evidence="2">
    <location>
        <begin position="72"/>
        <end position="96"/>
    </location>
</feature>
<dbReference type="PANTHER" id="PTHR42685">
    <property type="entry name" value="GERANYLGERANYL DIPHOSPHATE REDUCTASE"/>
    <property type="match status" value="1"/>
</dbReference>
<dbReference type="Pfam" id="PF01494">
    <property type="entry name" value="FAD_binding_3"/>
    <property type="match status" value="1"/>
</dbReference>
<keyword evidence="2" id="KW-0812">Transmembrane</keyword>
<evidence type="ECO:0000259" key="4">
    <source>
        <dbReference type="Pfam" id="PF01494"/>
    </source>
</evidence>
<dbReference type="InterPro" id="IPR050407">
    <property type="entry name" value="Geranylgeranyl_reductase"/>
</dbReference>
<dbReference type="PANTHER" id="PTHR42685:SF22">
    <property type="entry name" value="CONDITIONED MEDIUM FACTOR RECEPTOR 1"/>
    <property type="match status" value="1"/>
</dbReference>
<gene>
    <name evidence="5" type="ORF">MBOT_02780</name>
</gene>
<comment type="caution">
    <text evidence="5">The sequence shown here is derived from an EMBL/GenBank/DDBJ whole genome shotgun (WGS) entry which is preliminary data.</text>
</comment>
<dbReference type="Pfam" id="PF00487">
    <property type="entry name" value="FA_desaturase"/>
    <property type="match status" value="1"/>
</dbReference>
<feature type="domain" description="Fatty acid desaturase" evidence="3">
    <location>
        <begin position="103"/>
        <end position="330"/>
    </location>
</feature>
<protein>
    <recommendedName>
        <fullName evidence="7">Monooxygenase</fullName>
    </recommendedName>
</protein>
<evidence type="ECO:0008006" key="7">
    <source>
        <dbReference type="Google" id="ProtNLM"/>
    </source>
</evidence>
<dbReference type="EMBL" id="BLKW01000002">
    <property type="protein sequence ID" value="GFG72913.1"/>
    <property type="molecule type" value="Genomic_DNA"/>
</dbReference>
<name>A0A7I9XSE1_9MYCO</name>
<feature type="transmembrane region" description="Helical" evidence="2">
    <location>
        <begin position="237"/>
        <end position="258"/>
    </location>
</feature>
<keyword evidence="6" id="KW-1185">Reference proteome</keyword>
<feature type="domain" description="FAD-binding" evidence="4">
    <location>
        <begin position="381"/>
        <end position="696"/>
    </location>
</feature>
<evidence type="ECO:0000259" key="3">
    <source>
        <dbReference type="Pfam" id="PF00487"/>
    </source>
</evidence>
<dbReference type="SUPFAM" id="SSF51905">
    <property type="entry name" value="FAD/NAD(P)-binding domain"/>
    <property type="match status" value="1"/>
</dbReference>
<keyword evidence="2" id="KW-0472">Membrane</keyword>
<dbReference type="InterPro" id="IPR036188">
    <property type="entry name" value="FAD/NAD-bd_sf"/>
</dbReference>
<dbReference type="PRINTS" id="PR00420">
    <property type="entry name" value="RNGMNOXGNASE"/>
</dbReference>
<dbReference type="GO" id="GO:0006629">
    <property type="term" value="P:lipid metabolic process"/>
    <property type="evidence" value="ECO:0007669"/>
    <property type="project" value="InterPro"/>
</dbReference>
<feature type="region of interest" description="Disordered" evidence="1">
    <location>
        <begin position="1"/>
        <end position="68"/>
    </location>
</feature>